<keyword evidence="2" id="KW-1185">Reference proteome</keyword>
<dbReference type="EMBL" id="CP110343">
    <property type="protein sequence ID" value="WPX98162.1"/>
    <property type="molecule type" value="Genomic_DNA"/>
</dbReference>
<proteinExistence type="predicted"/>
<name>A0ABZ0URG9_9RICK</name>
<dbReference type="RefSeq" id="WP_323722133.1">
    <property type="nucleotide sequence ID" value="NZ_CP110343.1"/>
</dbReference>
<protein>
    <recommendedName>
        <fullName evidence="3">Transposase</fullName>
    </recommendedName>
</protein>
<organism evidence="1 2">
    <name type="scientific">Candidatus Fokinia crypta</name>
    <dbReference type="NCBI Taxonomy" id="1920990"/>
    <lineage>
        <taxon>Bacteria</taxon>
        <taxon>Pseudomonadati</taxon>
        <taxon>Pseudomonadota</taxon>
        <taxon>Alphaproteobacteria</taxon>
        <taxon>Rickettsiales</taxon>
        <taxon>Candidatus Midichloriaceae</taxon>
        <taxon>Candidatus Fokinia</taxon>
    </lineage>
</organism>
<gene>
    <name evidence="1" type="ORF">Fokcrypt_00703</name>
</gene>
<dbReference type="Proteomes" id="UP001325140">
    <property type="component" value="Chromosome"/>
</dbReference>
<reference evidence="1" key="1">
    <citation type="submission" date="2022-10" db="EMBL/GenBank/DDBJ databases">
        <title>Host association and intracellularity evolved multiple times independently in the Rickettsiales.</title>
        <authorList>
            <person name="Castelli M."/>
            <person name="Nardi T."/>
            <person name="Gammuto L."/>
            <person name="Bellinzona G."/>
            <person name="Sabaneyeva E."/>
            <person name="Potekhin A."/>
            <person name="Serra V."/>
            <person name="Petroni G."/>
            <person name="Sassera D."/>
        </authorList>
    </citation>
    <scope>NUCLEOTIDE SEQUENCE [LARGE SCALE GENOMIC DNA]</scope>
    <source>
        <strain evidence="1">US_Bl 11III1</strain>
    </source>
</reference>
<evidence type="ECO:0000313" key="2">
    <source>
        <dbReference type="Proteomes" id="UP001325140"/>
    </source>
</evidence>
<evidence type="ECO:0008006" key="3">
    <source>
        <dbReference type="Google" id="ProtNLM"/>
    </source>
</evidence>
<evidence type="ECO:0000313" key="1">
    <source>
        <dbReference type="EMBL" id="WPX98162.1"/>
    </source>
</evidence>
<sequence length="105" mass="12738">MLSGVFTSNHDKQAKQSQHNYFKIEKFTFVRHIPFTLTEQLQSEEFIKSETLYNIIENNVNMTSLEQVAGVQYKEVECHYRRGHLCKGKKRRSYYRRGHYYNRKR</sequence>
<accession>A0ABZ0URG9</accession>